<feature type="domain" description="CMP/dCMP-type deaminase" evidence="16">
    <location>
        <begin position="1"/>
        <end position="116"/>
    </location>
</feature>
<evidence type="ECO:0000313" key="17">
    <source>
        <dbReference type="EMBL" id="HHI97146.1"/>
    </source>
</evidence>
<evidence type="ECO:0000256" key="12">
    <source>
        <dbReference type="ARBA" id="ARBA00022857"/>
    </source>
</evidence>
<evidence type="ECO:0000256" key="11">
    <source>
        <dbReference type="ARBA" id="ARBA00022833"/>
    </source>
</evidence>
<evidence type="ECO:0000256" key="6">
    <source>
        <dbReference type="ARBA" id="ARBA00012766"/>
    </source>
</evidence>
<keyword evidence="14" id="KW-0511">Multifunctional enzyme</keyword>
<dbReference type="InterPro" id="IPR050765">
    <property type="entry name" value="Riboflavin_Biosynth_HTPR"/>
</dbReference>
<dbReference type="InterPro" id="IPR004794">
    <property type="entry name" value="Eubact_RibD"/>
</dbReference>
<evidence type="ECO:0000256" key="3">
    <source>
        <dbReference type="ARBA" id="ARBA00004910"/>
    </source>
</evidence>
<keyword evidence="13 17" id="KW-0560">Oxidoreductase</keyword>
<dbReference type="Pfam" id="PF01872">
    <property type="entry name" value="RibD_C"/>
    <property type="match status" value="1"/>
</dbReference>
<dbReference type="InterPro" id="IPR016193">
    <property type="entry name" value="Cytidine_deaminase-like"/>
</dbReference>
<dbReference type="PROSITE" id="PS51747">
    <property type="entry name" value="CYT_DCMP_DEAMINASES_2"/>
    <property type="match status" value="1"/>
</dbReference>
<name>A0A7V5NZW8_9BACT</name>
<dbReference type="CDD" id="cd01284">
    <property type="entry name" value="Riboflavin_deaminase-reductase"/>
    <property type="match status" value="1"/>
</dbReference>
<dbReference type="InterPro" id="IPR002125">
    <property type="entry name" value="CMP_dCMP_dom"/>
</dbReference>
<evidence type="ECO:0000256" key="14">
    <source>
        <dbReference type="ARBA" id="ARBA00023268"/>
    </source>
</evidence>
<keyword evidence="9" id="KW-0686">Riboflavin biosynthesis</keyword>
<sequence>MREALKEGRKGLGTTSPNPPVGAVVVQGRRIVGRGYHKKAGTPHAEVLALKAAGKAAYGATLYVTLEPCAHYGRTPPCTEAILAAGIKRVVIGCRDPNPKARGGADILRSRGLEVETGVLLAECATLCRFFLKGVKTGLPWVLAKAAMSLDGRIATRSGASKWITSEEARRVGHRLRALCDAILVGRGTVEADDPVLTCRMVKGRDPVRIILDSYLRLPEEVKVFNSPGKTIVWTREDAPRAKEERLTKKGVEVWRLKPAPGGVDLKQGLSKAYEAGLLSILVEG</sequence>
<evidence type="ECO:0000256" key="2">
    <source>
        <dbReference type="ARBA" id="ARBA00004882"/>
    </source>
</evidence>
<feature type="non-terminal residue" evidence="17">
    <location>
        <position position="285"/>
    </location>
</feature>
<dbReference type="GO" id="GO:0009231">
    <property type="term" value="P:riboflavin biosynthetic process"/>
    <property type="evidence" value="ECO:0007669"/>
    <property type="project" value="UniProtKB-UniPathway"/>
</dbReference>
<evidence type="ECO:0000259" key="16">
    <source>
        <dbReference type="PROSITE" id="PS51747"/>
    </source>
</evidence>
<protein>
    <recommendedName>
        <fullName evidence="8">Riboflavin biosynthesis protein RibD</fullName>
        <ecNumber evidence="7">1.1.1.193</ecNumber>
        <ecNumber evidence="6">3.5.4.26</ecNumber>
    </recommendedName>
</protein>
<dbReference type="EC" id="3.5.4.26" evidence="6"/>
<dbReference type="UniPathway" id="UPA00275">
    <property type="reaction ID" value="UER00401"/>
</dbReference>
<dbReference type="AlphaFoldDB" id="A0A7V5NZW8"/>
<dbReference type="GO" id="GO:0008703">
    <property type="term" value="F:5-amino-6-(5-phosphoribosylamino)uracil reductase activity"/>
    <property type="evidence" value="ECO:0007669"/>
    <property type="project" value="UniProtKB-EC"/>
</dbReference>
<dbReference type="GO" id="GO:0008270">
    <property type="term" value="F:zinc ion binding"/>
    <property type="evidence" value="ECO:0007669"/>
    <property type="project" value="InterPro"/>
</dbReference>
<dbReference type="EMBL" id="DROK01000141">
    <property type="protein sequence ID" value="HHI97146.1"/>
    <property type="molecule type" value="Genomic_DNA"/>
</dbReference>
<gene>
    <name evidence="17" type="primary">ribD</name>
    <name evidence="17" type="ORF">ENJ96_04770</name>
</gene>
<dbReference type="PANTHER" id="PTHR38011:SF7">
    <property type="entry name" value="2,5-DIAMINO-6-RIBOSYLAMINO-4(3H)-PYRIMIDINONE 5'-PHOSPHATE REDUCTASE"/>
    <property type="match status" value="1"/>
</dbReference>
<feature type="compositionally biased region" description="Basic and acidic residues" evidence="15">
    <location>
        <begin position="1"/>
        <end position="10"/>
    </location>
</feature>
<dbReference type="NCBIfam" id="TIGR00326">
    <property type="entry name" value="eubact_ribD"/>
    <property type="match status" value="1"/>
</dbReference>
<evidence type="ECO:0000256" key="1">
    <source>
        <dbReference type="ARBA" id="ARBA00002151"/>
    </source>
</evidence>
<evidence type="ECO:0000256" key="9">
    <source>
        <dbReference type="ARBA" id="ARBA00022619"/>
    </source>
</evidence>
<dbReference type="EC" id="1.1.1.193" evidence="7"/>
<comment type="caution">
    <text evidence="17">The sequence shown here is derived from an EMBL/GenBank/DDBJ whole genome shotgun (WGS) entry which is preliminary data.</text>
</comment>
<comment type="function">
    <text evidence="1">Converts 2,5-diamino-6-(ribosylamino)-4(3h)-pyrimidinone 5'-phosphate into 5-amino-6-(ribosylamino)-2,4(1h,3h)-pyrimidinedione 5'-phosphate.</text>
</comment>
<evidence type="ECO:0000256" key="13">
    <source>
        <dbReference type="ARBA" id="ARBA00023002"/>
    </source>
</evidence>
<keyword evidence="17" id="KW-0378">Hydrolase</keyword>
<accession>A0A7V5NZW8</accession>
<dbReference type="Proteomes" id="UP000886101">
    <property type="component" value="Unassembled WGS sequence"/>
</dbReference>
<evidence type="ECO:0000256" key="5">
    <source>
        <dbReference type="ARBA" id="ARBA00007417"/>
    </source>
</evidence>
<keyword evidence="12" id="KW-0521">NADP</keyword>
<comment type="pathway">
    <text evidence="2">Cofactor biosynthesis; riboflavin biosynthesis; 5-amino-6-(D-ribitylamino)uracil from GTP: step 2/4.</text>
</comment>
<dbReference type="InterPro" id="IPR024072">
    <property type="entry name" value="DHFR-like_dom_sf"/>
</dbReference>
<dbReference type="PROSITE" id="PS00903">
    <property type="entry name" value="CYT_DCMP_DEAMINASES_1"/>
    <property type="match status" value="1"/>
</dbReference>
<evidence type="ECO:0000256" key="8">
    <source>
        <dbReference type="ARBA" id="ARBA00019930"/>
    </source>
</evidence>
<proteinExistence type="inferred from homology"/>
<dbReference type="Pfam" id="PF00383">
    <property type="entry name" value="dCMP_cyt_deam_1"/>
    <property type="match status" value="1"/>
</dbReference>
<evidence type="ECO:0000256" key="7">
    <source>
        <dbReference type="ARBA" id="ARBA00013173"/>
    </source>
</evidence>
<evidence type="ECO:0000256" key="4">
    <source>
        <dbReference type="ARBA" id="ARBA00005259"/>
    </source>
</evidence>
<dbReference type="SUPFAM" id="SSF53927">
    <property type="entry name" value="Cytidine deaminase-like"/>
    <property type="match status" value="1"/>
</dbReference>
<keyword evidence="10" id="KW-0479">Metal-binding</keyword>
<dbReference type="InterPro" id="IPR016192">
    <property type="entry name" value="APOBEC/CMP_deaminase_Zn-bd"/>
</dbReference>
<dbReference type="InterPro" id="IPR002734">
    <property type="entry name" value="RibDG_C"/>
</dbReference>
<reference evidence="17" key="1">
    <citation type="journal article" date="2020" name="mSystems">
        <title>Genome- and Community-Level Interaction Insights into Carbon Utilization and Element Cycling Functions of Hydrothermarchaeota in Hydrothermal Sediment.</title>
        <authorList>
            <person name="Zhou Z."/>
            <person name="Liu Y."/>
            <person name="Xu W."/>
            <person name="Pan J."/>
            <person name="Luo Z.H."/>
            <person name="Li M."/>
        </authorList>
    </citation>
    <scope>NUCLEOTIDE SEQUENCE [LARGE SCALE GENOMIC DNA]</scope>
    <source>
        <strain evidence="17">HyVt-533</strain>
    </source>
</reference>
<comment type="similarity">
    <text evidence="4">In the N-terminal section; belongs to the cytidine and deoxycytidylate deaminase family.</text>
</comment>
<comment type="similarity">
    <text evidence="5">In the C-terminal section; belongs to the HTP reductase family.</text>
</comment>
<feature type="region of interest" description="Disordered" evidence="15">
    <location>
        <begin position="1"/>
        <end position="20"/>
    </location>
</feature>
<dbReference type="Gene3D" id="3.40.430.10">
    <property type="entry name" value="Dihydrofolate Reductase, subunit A"/>
    <property type="match status" value="1"/>
</dbReference>
<organism evidence="17">
    <name type="scientific">Thermodesulfatator atlanticus</name>
    <dbReference type="NCBI Taxonomy" id="501497"/>
    <lineage>
        <taxon>Bacteria</taxon>
        <taxon>Pseudomonadati</taxon>
        <taxon>Thermodesulfobacteriota</taxon>
        <taxon>Thermodesulfobacteria</taxon>
        <taxon>Thermodesulfobacteriales</taxon>
        <taxon>Thermodesulfatatoraceae</taxon>
        <taxon>Thermodesulfatator</taxon>
    </lineage>
</organism>
<dbReference type="PANTHER" id="PTHR38011">
    <property type="entry name" value="DIHYDROFOLATE REDUCTASE FAMILY PROTEIN (AFU_ORTHOLOGUE AFUA_8G06820)"/>
    <property type="match status" value="1"/>
</dbReference>
<comment type="pathway">
    <text evidence="3">Cofactor biosynthesis; riboflavin biosynthesis; 5-amino-6-(D-ribitylamino)uracil from GTP: step 3/4.</text>
</comment>
<evidence type="ECO:0000256" key="10">
    <source>
        <dbReference type="ARBA" id="ARBA00022723"/>
    </source>
</evidence>
<keyword evidence="11" id="KW-0862">Zinc</keyword>
<dbReference type="SUPFAM" id="SSF53597">
    <property type="entry name" value="Dihydrofolate reductase-like"/>
    <property type="match status" value="1"/>
</dbReference>
<evidence type="ECO:0000256" key="15">
    <source>
        <dbReference type="SAM" id="MobiDB-lite"/>
    </source>
</evidence>
<dbReference type="GO" id="GO:0008835">
    <property type="term" value="F:diaminohydroxyphosphoribosylaminopyrimidine deaminase activity"/>
    <property type="evidence" value="ECO:0007669"/>
    <property type="project" value="UniProtKB-EC"/>
</dbReference>
<dbReference type="Gene3D" id="3.40.140.10">
    <property type="entry name" value="Cytidine Deaminase, domain 2"/>
    <property type="match status" value="1"/>
</dbReference>